<evidence type="ECO:0000313" key="2">
    <source>
        <dbReference type="EMBL" id="MDQ7176814.1"/>
    </source>
</evidence>
<gene>
    <name evidence="2" type="ORF">RCF65_12660</name>
</gene>
<dbReference type="Proteomes" id="UP001240157">
    <property type="component" value="Unassembled WGS sequence"/>
</dbReference>
<feature type="transmembrane region" description="Helical" evidence="1">
    <location>
        <begin position="74"/>
        <end position="95"/>
    </location>
</feature>
<evidence type="ECO:0000313" key="3">
    <source>
        <dbReference type="Proteomes" id="UP001240157"/>
    </source>
</evidence>
<evidence type="ECO:0000256" key="1">
    <source>
        <dbReference type="SAM" id="Phobius"/>
    </source>
</evidence>
<accession>A0ABD5AZT1</accession>
<comment type="caution">
    <text evidence="2">The sequence shown here is derived from an EMBL/GenBank/DDBJ whole genome shotgun (WGS) entry which is preliminary data.</text>
</comment>
<keyword evidence="1" id="KW-0472">Membrane</keyword>
<feature type="transmembrane region" description="Helical" evidence="1">
    <location>
        <begin position="32"/>
        <end position="54"/>
    </location>
</feature>
<dbReference type="EMBL" id="JAVGJF010000456">
    <property type="protein sequence ID" value="MDQ7176814.1"/>
    <property type="molecule type" value="Genomic_DNA"/>
</dbReference>
<sequence>SLLMMPINTTGINALKTEDISHGTAIMNFGRVMAGSLGTALMVTFMSIGAQWVVSSSEHASKEMIQRQSVAVGVDVSFALVTVFVIIAFVLALFIKEPNHLTHNSRKV</sequence>
<organism evidence="2 3">
    <name type="scientific">Staphylococcus chromogenes</name>
    <name type="common">Staphylococcus hyicus subsp. chromogenes</name>
    <dbReference type="NCBI Taxonomy" id="46126"/>
    <lineage>
        <taxon>Bacteria</taxon>
        <taxon>Bacillati</taxon>
        <taxon>Bacillota</taxon>
        <taxon>Bacilli</taxon>
        <taxon>Bacillales</taxon>
        <taxon>Staphylococcaceae</taxon>
        <taxon>Staphylococcus</taxon>
    </lineage>
</organism>
<protein>
    <submittedName>
        <fullName evidence="2">MFS transporter</fullName>
    </submittedName>
</protein>
<reference evidence="2 3" key="1">
    <citation type="submission" date="2023-08" db="EMBL/GenBank/DDBJ databases">
        <title>Whole genome sequencing of Staphylococcus chromogenes NNSch 2386.</title>
        <authorList>
            <person name="Kropotov V.S."/>
            <person name="Boriskina E.V."/>
            <person name="Gordinskaya N.A."/>
            <person name="Shkurkina I.S."/>
            <person name="Kryazhev D.V."/>
            <person name="Alekseeva A.E."/>
            <person name="Makhova M.A."/>
        </authorList>
    </citation>
    <scope>NUCLEOTIDE SEQUENCE [LARGE SCALE GENOMIC DNA]</scope>
    <source>
        <strain evidence="2 3">NNSch 2386</strain>
    </source>
</reference>
<dbReference type="AlphaFoldDB" id="A0ABD5AZT1"/>
<dbReference type="InterPro" id="IPR036259">
    <property type="entry name" value="MFS_trans_sf"/>
</dbReference>
<dbReference type="SUPFAM" id="SSF103473">
    <property type="entry name" value="MFS general substrate transporter"/>
    <property type="match status" value="1"/>
</dbReference>
<keyword evidence="1" id="KW-1133">Transmembrane helix</keyword>
<proteinExistence type="predicted"/>
<feature type="non-terminal residue" evidence="2">
    <location>
        <position position="1"/>
    </location>
</feature>
<keyword evidence="1" id="KW-0812">Transmembrane</keyword>
<name>A0ABD5AZT1_STACR</name>